<reference evidence="6" key="1">
    <citation type="journal article" date="2019" name="Int. J. Syst. Evol. Microbiol.">
        <title>The Global Catalogue of Microorganisms (GCM) 10K type strain sequencing project: providing services to taxonomists for standard genome sequencing and annotation.</title>
        <authorList>
            <consortium name="The Broad Institute Genomics Platform"/>
            <consortium name="The Broad Institute Genome Sequencing Center for Infectious Disease"/>
            <person name="Wu L."/>
            <person name="Ma J."/>
        </authorList>
    </citation>
    <scope>NUCLEOTIDE SEQUENCE [LARGE SCALE GENOMIC DNA]</scope>
    <source>
        <strain evidence="6">KACC 12597</strain>
    </source>
</reference>
<dbReference type="GO" id="GO:0051213">
    <property type="term" value="F:dioxygenase activity"/>
    <property type="evidence" value="ECO:0007669"/>
    <property type="project" value="UniProtKB-KW"/>
</dbReference>
<proteinExistence type="predicted"/>
<evidence type="ECO:0000256" key="3">
    <source>
        <dbReference type="ARBA" id="ARBA00023194"/>
    </source>
</evidence>
<accession>A0ABW4Y6H0</accession>
<evidence type="ECO:0000256" key="1">
    <source>
        <dbReference type="ARBA" id="ARBA00001954"/>
    </source>
</evidence>
<dbReference type="RefSeq" id="WP_386024930.1">
    <property type="nucleotide sequence ID" value="NZ_JBHUHX010000015.1"/>
</dbReference>
<dbReference type="Proteomes" id="UP001597337">
    <property type="component" value="Unassembled WGS sequence"/>
</dbReference>
<keyword evidence="2" id="KW-0560">Oxidoreductase</keyword>
<dbReference type="EMBL" id="JBHUHX010000015">
    <property type="protein sequence ID" value="MFD2111498.1"/>
    <property type="molecule type" value="Genomic_DNA"/>
</dbReference>
<sequence>MHDSPFDLANDAAYRHWHDEKLRQAPTDLSRLIVEIGDPRELSATEHQAILERCRLANMAIYVGKTGDDPAKSIPHDLGARFGLTRLDHNPGADEDAITSLTVQTDRQHRDFIPYSNRPISWHTDGYYNSPHRQIRGMLLHCVHPAEQGGANALLDHEILYILLRDQNPDHIRALMHPECMSIPAHHVDGEEARPERTGPVFSVQSDGRLHLRYTNRARNIRWRDDPETGEAVTALRELLERESPWHFSARLEPGWGLICNNVLHTRTGFSDGPSQRLIYRARYYDRISGT</sequence>
<dbReference type="PANTHER" id="PTHR10696:SF56">
    <property type="entry name" value="TAUD_TFDA-LIKE DOMAIN-CONTAINING PROTEIN"/>
    <property type="match status" value="1"/>
</dbReference>
<organism evidence="5 6">
    <name type="scientific">Thiorhodococcus fuscus</name>
    <dbReference type="NCBI Taxonomy" id="527200"/>
    <lineage>
        <taxon>Bacteria</taxon>
        <taxon>Pseudomonadati</taxon>
        <taxon>Pseudomonadota</taxon>
        <taxon>Gammaproteobacteria</taxon>
        <taxon>Chromatiales</taxon>
        <taxon>Chromatiaceae</taxon>
        <taxon>Thiorhodococcus</taxon>
    </lineage>
</organism>
<evidence type="ECO:0000259" key="4">
    <source>
        <dbReference type="Pfam" id="PF02668"/>
    </source>
</evidence>
<gene>
    <name evidence="5" type="ORF">ACFSJC_06570</name>
</gene>
<dbReference type="Gene3D" id="3.60.130.10">
    <property type="entry name" value="Clavaminate synthase-like"/>
    <property type="match status" value="1"/>
</dbReference>
<keyword evidence="6" id="KW-1185">Reference proteome</keyword>
<dbReference type="Pfam" id="PF02668">
    <property type="entry name" value="TauD"/>
    <property type="match status" value="1"/>
</dbReference>
<feature type="domain" description="TauD/TfdA-like" evidence="4">
    <location>
        <begin position="77"/>
        <end position="282"/>
    </location>
</feature>
<comment type="caution">
    <text evidence="5">The sequence shown here is derived from an EMBL/GenBank/DDBJ whole genome shotgun (WGS) entry which is preliminary data.</text>
</comment>
<dbReference type="InterPro" id="IPR042098">
    <property type="entry name" value="TauD-like_sf"/>
</dbReference>
<evidence type="ECO:0000256" key="2">
    <source>
        <dbReference type="ARBA" id="ARBA00023002"/>
    </source>
</evidence>
<dbReference type="InterPro" id="IPR003819">
    <property type="entry name" value="TauD/TfdA-like"/>
</dbReference>
<evidence type="ECO:0000313" key="5">
    <source>
        <dbReference type="EMBL" id="MFD2111498.1"/>
    </source>
</evidence>
<dbReference type="InterPro" id="IPR050411">
    <property type="entry name" value="AlphaKG_dependent_hydroxylases"/>
</dbReference>
<name>A0ABW4Y6H0_9GAMM</name>
<keyword evidence="3" id="KW-0045">Antibiotic biosynthesis</keyword>
<evidence type="ECO:0000313" key="6">
    <source>
        <dbReference type="Proteomes" id="UP001597337"/>
    </source>
</evidence>
<dbReference type="SUPFAM" id="SSF51197">
    <property type="entry name" value="Clavaminate synthase-like"/>
    <property type="match status" value="1"/>
</dbReference>
<comment type="cofactor">
    <cofactor evidence="1">
        <name>Fe(2+)</name>
        <dbReference type="ChEBI" id="CHEBI:29033"/>
    </cofactor>
</comment>
<keyword evidence="5" id="KW-0223">Dioxygenase</keyword>
<dbReference type="PANTHER" id="PTHR10696">
    <property type="entry name" value="GAMMA-BUTYROBETAINE HYDROXYLASE-RELATED"/>
    <property type="match status" value="1"/>
</dbReference>
<protein>
    <submittedName>
        <fullName evidence="5">TauD/TfdA family dioxygenase</fullName>
    </submittedName>
</protein>